<evidence type="ECO:0000313" key="3">
    <source>
        <dbReference type="Proteomes" id="UP001420932"/>
    </source>
</evidence>
<comment type="caution">
    <text evidence="2">The sequence shown here is derived from an EMBL/GenBank/DDBJ whole genome shotgun (WGS) entry which is preliminary data.</text>
</comment>
<sequence>MYLKARSRTDFDLILNYKYNPDLHANRDSMNTQIRSSTENDGPRQCDRRYWLTVRLYWQRDVVALPRLIISTNKFFLERLIFLTGYKETVQETFTMPTHSWSSILRFVRRKLWLGTFIIASSLPNLTRPYFEFPLQDPSSGHTQLAHHMGPLGGWLLCSVDIIFGSVVGTTARALSNIASISTARRVRISFLFHLFFYAPACLKFERAFSSIYYNTIELIYLLETREPSRCFGLVQVLGRVMVWAGRLRIRLGDGHRDTTSIAFISNLHHLKCRGISHQNQKAVVKGSDDTWRIVMDTCLPVFHLIDTKRSIPHAIKQLQELRGGTDLERMQHRQLHDRPATGCCGILMCIKSKSMFNIETFKFNIKTFQVQHHLSSSTSHFSPPFDIIKKRDDLSSHVVLRLIRQTLHVINEANSSDAPNESIKGGEKSRAKTVKNSDKRPEARYCRLRMGDYVTPKVEGITKSLEDGGA</sequence>
<proteinExistence type="predicted"/>
<evidence type="ECO:0000313" key="2">
    <source>
        <dbReference type="EMBL" id="KAK9160551.1"/>
    </source>
</evidence>
<name>A0AAP0KXM4_9MAGN</name>
<dbReference type="AlphaFoldDB" id="A0AAP0KXM4"/>
<protein>
    <submittedName>
        <fullName evidence="2">Uncharacterized protein</fullName>
    </submittedName>
</protein>
<feature type="region of interest" description="Disordered" evidence="1">
    <location>
        <begin position="416"/>
        <end position="442"/>
    </location>
</feature>
<dbReference type="Proteomes" id="UP001420932">
    <property type="component" value="Unassembled WGS sequence"/>
</dbReference>
<gene>
    <name evidence="2" type="ORF">Syun_006892</name>
</gene>
<organism evidence="2 3">
    <name type="scientific">Stephania yunnanensis</name>
    <dbReference type="NCBI Taxonomy" id="152371"/>
    <lineage>
        <taxon>Eukaryota</taxon>
        <taxon>Viridiplantae</taxon>
        <taxon>Streptophyta</taxon>
        <taxon>Embryophyta</taxon>
        <taxon>Tracheophyta</taxon>
        <taxon>Spermatophyta</taxon>
        <taxon>Magnoliopsida</taxon>
        <taxon>Ranunculales</taxon>
        <taxon>Menispermaceae</taxon>
        <taxon>Menispermoideae</taxon>
        <taxon>Cissampelideae</taxon>
        <taxon>Stephania</taxon>
    </lineage>
</organism>
<dbReference type="EMBL" id="JBBNAF010000003">
    <property type="protein sequence ID" value="KAK9160551.1"/>
    <property type="molecule type" value="Genomic_DNA"/>
</dbReference>
<keyword evidence="3" id="KW-1185">Reference proteome</keyword>
<reference evidence="2 3" key="1">
    <citation type="submission" date="2024-01" db="EMBL/GenBank/DDBJ databases">
        <title>Genome assemblies of Stephania.</title>
        <authorList>
            <person name="Yang L."/>
        </authorList>
    </citation>
    <scope>NUCLEOTIDE SEQUENCE [LARGE SCALE GENOMIC DNA]</scope>
    <source>
        <strain evidence="2">YNDBR</strain>
        <tissue evidence="2">Leaf</tissue>
    </source>
</reference>
<evidence type="ECO:0000256" key="1">
    <source>
        <dbReference type="SAM" id="MobiDB-lite"/>
    </source>
</evidence>
<accession>A0AAP0KXM4</accession>
<feature type="compositionally biased region" description="Basic and acidic residues" evidence="1">
    <location>
        <begin position="425"/>
        <end position="442"/>
    </location>
</feature>